<name>A0A915KIT5_ROMCU</name>
<dbReference type="GO" id="GO:0071986">
    <property type="term" value="C:Ragulator complex"/>
    <property type="evidence" value="ECO:0007669"/>
    <property type="project" value="InterPro"/>
</dbReference>
<evidence type="ECO:0000313" key="2">
    <source>
        <dbReference type="WBParaSite" id="nRc.2.0.1.t38320-RA"/>
    </source>
</evidence>
<dbReference type="Proteomes" id="UP000887565">
    <property type="component" value="Unplaced"/>
</dbReference>
<proteinExistence type="predicted"/>
<dbReference type="AlphaFoldDB" id="A0A915KIT5"/>
<keyword evidence="1" id="KW-1185">Reference proteome</keyword>
<reference evidence="2" key="1">
    <citation type="submission" date="2022-11" db="UniProtKB">
        <authorList>
            <consortium name="WormBaseParasite"/>
        </authorList>
    </citation>
    <scope>IDENTIFICATION</scope>
</reference>
<dbReference type="InterPro" id="IPR024135">
    <property type="entry name" value="LAMTOR5"/>
</dbReference>
<accession>A0A915KIT5</accession>
<dbReference type="GO" id="GO:0043066">
    <property type="term" value="P:negative regulation of apoptotic process"/>
    <property type="evidence" value="ECO:0007669"/>
    <property type="project" value="InterPro"/>
</dbReference>
<dbReference type="WBParaSite" id="nRc.2.0.1.t38320-RA">
    <property type="protein sequence ID" value="nRc.2.0.1.t38320-RA"/>
    <property type="gene ID" value="nRc.2.0.1.g38320"/>
</dbReference>
<sequence>MTIKGVTGALCSEDGYCVHARGTLRKEYAGVFHELLHLADRLEPSNTIKPLSTVTLKNLFPVVVDSFTEYRDSHCKNENYCVVLKDSLLNPCGGLLPLKDNATYRVADRAVWPTVAAGRLYRVAESNLKYFIYGRQVRTDAKLGLTPCSDAIL</sequence>
<organism evidence="1 2">
    <name type="scientific">Romanomermis culicivorax</name>
    <name type="common">Nematode worm</name>
    <dbReference type="NCBI Taxonomy" id="13658"/>
    <lineage>
        <taxon>Eukaryota</taxon>
        <taxon>Metazoa</taxon>
        <taxon>Ecdysozoa</taxon>
        <taxon>Nematoda</taxon>
        <taxon>Enoplea</taxon>
        <taxon>Dorylaimia</taxon>
        <taxon>Mermithida</taxon>
        <taxon>Mermithoidea</taxon>
        <taxon>Mermithidae</taxon>
        <taxon>Romanomermis</taxon>
    </lineage>
</organism>
<dbReference type="Gene3D" id="3.30.450.30">
    <property type="entry name" value="Dynein light chain 2a, cytoplasmic"/>
    <property type="match status" value="1"/>
</dbReference>
<protein>
    <submittedName>
        <fullName evidence="2">Late endosomal/lysosomal adaptor and MAPK and MTOR activator 5</fullName>
    </submittedName>
</protein>
<evidence type="ECO:0000313" key="1">
    <source>
        <dbReference type="Proteomes" id="UP000887565"/>
    </source>
</evidence>
<dbReference type="Pfam" id="PF16672">
    <property type="entry name" value="LAMTOR5"/>
    <property type="match status" value="1"/>
</dbReference>